<dbReference type="EnsemblMetazoa" id="G23464.6">
    <property type="protein sequence ID" value="G23464.6:cds"/>
    <property type="gene ID" value="G23464"/>
</dbReference>
<sequence length="289" mass="32436">MSCLTVFTLVEALIFLAGILSPGWVRIVQESLAYGTNSTNYGLFYYMKCTRDGCLANTFYEDSFNHSYQGDDLYPRYIAAEFNVGFAVILNFFAFITTKCATRRNRVNTTKNVLEYVLPLFLMTGSFFIMLTVIAEYVTIYLLAKKTTVTSNIGVFDPVVSNVKTPYSLIITSIAMLFKSSIIVYLMGKIRSLPEDSPVNNETSPPPYQSFSNVGSTQNNPYTTNTTRRPGSRSTTPTPVYYGSSDATQPLLSEPREVFPNYHGNNTMERPLPNAPAHYNPFDERSDQP</sequence>
<keyword evidence="2" id="KW-0472">Membrane</keyword>
<name>A0A8W8KDP0_MAGGI</name>
<feature type="signal peptide" evidence="3">
    <location>
        <begin position="1"/>
        <end position="18"/>
    </location>
</feature>
<feature type="compositionally biased region" description="Low complexity" evidence="1">
    <location>
        <begin position="217"/>
        <end position="239"/>
    </location>
</feature>
<evidence type="ECO:0000313" key="5">
    <source>
        <dbReference type="Proteomes" id="UP000005408"/>
    </source>
</evidence>
<evidence type="ECO:0000313" key="4">
    <source>
        <dbReference type="EnsemblMetazoa" id="G23464.13:cds"/>
    </source>
</evidence>
<feature type="compositionally biased region" description="Polar residues" evidence="1">
    <location>
        <begin position="198"/>
        <end position="216"/>
    </location>
</feature>
<proteinExistence type="predicted"/>
<feature type="transmembrane region" description="Helical" evidence="2">
    <location>
        <begin position="117"/>
        <end position="144"/>
    </location>
</feature>
<protein>
    <submittedName>
        <fullName evidence="4">Uncharacterized protein</fullName>
    </submittedName>
</protein>
<dbReference type="EnsemblMetazoa" id="G23464.7">
    <property type="protein sequence ID" value="G23464.7:cds"/>
    <property type="gene ID" value="G23464"/>
</dbReference>
<dbReference type="EnsemblMetazoa" id="G23464.13">
    <property type="protein sequence ID" value="G23464.13:cds"/>
    <property type="gene ID" value="G23464"/>
</dbReference>
<evidence type="ECO:0000256" key="3">
    <source>
        <dbReference type="SAM" id="SignalP"/>
    </source>
</evidence>
<reference evidence="4" key="1">
    <citation type="submission" date="2022-08" db="UniProtKB">
        <authorList>
            <consortium name="EnsemblMetazoa"/>
        </authorList>
    </citation>
    <scope>IDENTIFICATION</scope>
    <source>
        <strain evidence="4">05x7-T-G4-1.051#20</strain>
    </source>
</reference>
<dbReference type="Proteomes" id="UP000005408">
    <property type="component" value="Unassembled WGS sequence"/>
</dbReference>
<feature type="transmembrane region" description="Helical" evidence="2">
    <location>
        <begin position="167"/>
        <end position="187"/>
    </location>
</feature>
<feature type="chain" id="PRO_5042431273" evidence="3">
    <location>
        <begin position="19"/>
        <end position="289"/>
    </location>
</feature>
<evidence type="ECO:0000256" key="1">
    <source>
        <dbReference type="SAM" id="MobiDB-lite"/>
    </source>
</evidence>
<keyword evidence="2" id="KW-0812">Transmembrane</keyword>
<feature type="region of interest" description="Disordered" evidence="1">
    <location>
        <begin position="197"/>
        <end position="289"/>
    </location>
</feature>
<keyword evidence="5" id="KW-1185">Reference proteome</keyword>
<evidence type="ECO:0000256" key="2">
    <source>
        <dbReference type="SAM" id="Phobius"/>
    </source>
</evidence>
<accession>A0A8W8KDP0</accession>
<keyword evidence="3" id="KW-0732">Signal</keyword>
<dbReference type="OMA" id="QRRNENM"/>
<keyword evidence="2" id="KW-1133">Transmembrane helix</keyword>
<dbReference type="EnsemblMetazoa" id="G23464.1">
    <property type="protein sequence ID" value="G23464.1:cds"/>
    <property type="gene ID" value="G23464"/>
</dbReference>
<dbReference type="OrthoDB" id="10486606at2759"/>
<feature type="transmembrane region" description="Helical" evidence="2">
    <location>
        <begin position="77"/>
        <end position="96"/>
    </location>
</feature>
<dbReference type="AlphaFoldDB" id="A0A8W8KDP0"/>
<organism evidence="4 5">
    <name type="scientific">Magallana gigas</name>
    <name type="common">Pacific oyster</name>
    <name type="synonym">Crassostrea gigas</name>
    <dbReference type="NCBI Taxonomy" id="29159"/>
    <lineage>
        <taxon>Eukaryota</taxon>
        <taxon>Metazoa</taxon>
        <taxon>Spiralia</taxon>
        <taxon>Lophotrochozoa</taxon>
        <taxon>Mollusca</taxon>
        <taxon>Bivalvia</taxon>
        <taxon>Autobranchia</taxon>
        <taxon>Pteriomorphia</taxon>
        <taxon>Ostreida</taxon>
        <taxon>Ostreoidea</taxon>
        <taxon>Ostreidae</taxon>
        <taxon>Magallana</taxon>
    </lineage>
</organism>